<dbReference type="EMBL" id="DTHO01000013">
    <property type="protein sequence ID" value="HGG99114.1"/>
    <property type="molecule type" value="Genomic_DNA"/>
</dbReference>
<evidence type="ECO:0008006" key="2">
    <source>
        <dbReference type="Google" id="ProtNLM"/>
    </source>
</evidence>
<name>A0A7C4AIV4_9BACT</name>
<protein>
    <recommendedName>
        <fullName evidence="2">Sulfite reductase</fullName>
    </recommendedName>
</protein>
<dbReference type="InterPro" id="IPR036388">
    <property type="entry name" value="WH-like_DNA-bd_sf"/>
</dbReference>
<dbReference type="Gene3D" id="1.10.10.10">
    <property type="entry name" value="Winged helix-like DNA-binding domain superfamily/Winged helix DNA-binding domain"/>
    <property type="match status" value="1"/>
</dbReference>
<reference evidence="1" key="1">
    <citation type="journal article" date="2020" name="mSystems">
        <title>Genome- and Community-Level Interaction Insights into Carbon Utilization and Element Cycling Functions of Hydrothermarchaeota in Hydrothermal Sediment.</title>
        <authorList>
            <person name="Zhou Z."/>
            <person name="Liu Y."/>
            <person name="Xu W."/>
            <person name="Pan J."/>
            <person name="Luo Z.H."/>
            <person name="Li M."/>
        </authorList>
    </citation>
    <scope>NUCLEOTIDE SEQUENCE [LARGE SCALE GENOMIC DNA]</scope>
    <source>
        <strain evidence="1">SpSt-788</strain>
    </source>
</reference>
<sequence>MEKEELKKQIYNLIKEAAGKKKYKQMDVIKHFRNLGVADAETKEAIRELIDSGQLIYTYMGGSYIELGTKLEEFEKKIME</sequence>
<gene>
    <name evidence="1" type="ORF">ENV75_01495</name>
</gene>
<proteinExistence type="predicted"/>
<organism evidence="1">
    <name type="scientific">Thermodesulfovibrio aggregans</name>
    <dbReference type="NCBI Taxonomy" id="86166"/>
    <lineage>
        <taxon>Bacteria</taxon>
        <taxon>Pseudomonadati</taxon>
        <taxon>Nitrospirota</taxon>
        <taxon>Thermodesulfovibrionia</taxon>
        <taxon>Thermodesulfovibrionales</taxon>
        <taxon>Thermodesulfovibrionaceae</taxon>
        <taxon>Thermodesulfovibrio</taxon>
    </lineage>
</organism>
<evidence type="ECO:0000313" key="1">
    <source>
        <dbReference type="EMBL" id="HGG99114.1"/>
    </source>
</evidence>
<accession>A0A7C4AIV4</accession>
<comment type="caution">
    <text evidence="1">The sequence shown here is derived from an EMBL/GenBank/DDBJ whole genome shotgun (WGS) entry which is preliminary data.</text>
</comment>
<dbReference type="AlphaFoldDB" id="A0A7C4AIV4"/>